<organism evidence="1 2">
    <name type="scientific">[Candida] subhashii</name>
    <dbReference type="NCBI Taxonomy" id="561895"/>
    <lineage>
        <taxon>Eukaryota</taxon>
        <taxon>Fungi</taxon>
        <taxon>Dikarya</taxon>
        <taxon>Ascomycota</taxon>
        <taxon>Saccharomycotina</taxon>
        <taxon>Pichiomycetes</taxon>
        <taxon>Debaryomycetaceae</taxon>
        <taxon>Spathaspora</taxon>
    </lineage>
</organism>
<reference evidence="1 2" key="1">
    <citation type="journal article" date="2021" name="DNA Res.">
        <title>Genome analysis of Candida subhashii reveals its hybrid nature and dual mitochondrial genome conformations.</title>
        <authorList>
            <person name="Mixao V."/>
            <person name="Hegedusova E."/>
            <person name="Saus E."/>
            <person name="Pryszcz L.P."/>
            <person name="Cillingova A."/>
            <person name="Nosek J."/>
            <person name="Gabaldon T."/>
        </authorList>
    </citation>
    <scope>NUCLEOTIDE SEQUENCE [LARGE SCALE GENOMIC DNA]</scope>
    <source>
        <strain evidence="1 2">CBS 10753</strain>
    </source>
</reference>
<proteinExistence type="predicted"/>
<dbReference type="PANTHER" id="PTHR48100:SF1">
    <property type="entry name" value="HISTIDINE PHOSPHATASE FAMILY PROTEIN-RELATED"/>
    <property type="match status" value="1"/>
</dbReference>
<dbReference type="InterPro" id="IPR050275">
    <property type="entry name" value="PGM_Phosphatase"/>
</dbReference>
<sequence length="331" mass="38601">MTKQSLLVPTQDDYDDAHADTEAELKYHETFRTFLKDEKDENGNWVYPWSFEVVQGFFKQSDPATNDLKFNYAWEHMGRLKSWEDIISELKELNDNANENESYKLIFCARHGQGYHNLIVQKYGIQAWIDKYHALSTDGEYTWAPDPNLTETGVKQSEENNELWKQELSLGAPMPSKFFVSPMQRSSRTFVNTWDDIKPKDVHPVVKEKIRETLGKNLCDQRSPKRVIDERFGKYGFITDELVEEDIYFTETRETMVEQSIRVNQFVQELFESDVTNGIVDKEKKQAHTFISTTSHAGTIRCFINVFQHRHFTISTGGMIPIVVKATRRSD</sequence>
<dbReference type="GO" id="GO:0016791">
    <property type="term" value="F:phosphatase activity"/>
    <property type="evidence" value="ECO:0007669"/>
    <property type="project" value="TreeGrafter"/>
</dbReference>
<dbReference type="Proteomes" id="UP000694255">
    <property type="component" value="Unassembled WGS sequence"/>
</dbReference>
<dbReference type="EMBL" id="JAGSYN010000125">
    <property type="protein sequence ID" value="KAG7663605.1"/>
    <property type="molecule type" value="Genomic_DNA"/>
</dbReference>
<dbReference type="RefSeq" id="XP_049263837.1">
    <property type="nucleotide sequence ID" value="XM_049406647.1"/>
</dbReference>
<comment type="caution">
    <text evidence="1">The sequence shown here is derived from an EMBL/GenBank/DDBJ whole genome shotgun (WGS) entry which is preliminary data.</text>
</comment>
<dbReference type="PANTHER" id="PTHR48100">
    <property type="entry name" value="BROAD-SPECIFICITY PHOSPHATASE YOR283W-RELATED"/>
    <property type="match status" value="1"/>
</dbReference>
<dbReference type="AlphaFoldDB" id="A0A8J5UXF8"/>
<dbReference type="GeneID" id="73469655"/>
<keyword evidence="2" id="KW-1185">Reference proteome</keyword>
<name>A0A8J5UXF8_9ASCO</name>
<dbReference type="GO" id="GO:0005737">
    <property type="term" value="C:cytoplasm"/>
    <property type="evidence" value="ECO:0007669"/>
    <property type="project" value="TreeGrafter"/>
</dbReference>
<accession>A0A8J5UXF8</accession>
<evidence type="ECO:0000313" key="2">
    <source>
        <dbReference type="Proteomes" id="UP000694255"/>
    </source>
</evidence>
<protein>
    <submittedName>
        <fullName evidence="1">PMU1</fullName>
    </submittedName>
</protein>
<evidence type="ECO:0000313" key="1">
    <source>
        <dbReference type="EMBL" id="KAG7663605.1"/>
    </source>
</evidence>
<dbReference type="OrthoDB" id="496981at2759"/>
<gene>
    <name evidence="1" type="ORF">J8A68_002854</name>
</gene>